<protein>
    <recommendedName>
        <fullName evidence="5">SHSP domain-containing protein</fullName>
    </recommendedName>
</protein>
<dbReference type="PANTHER" id="PTHR45640:SF13">
    <property type="entry name" value="HEAT SHOCK PROTEIN 22-RELATED"/>
    <property type="match status" value="1"/>
</dbReference>
<reference evidence="6 7" key="1">
    <citation type="submission" date="2022-05" db="EMBL/GenBank/DDBJ databases">
        <title>A multi-omics perspective on studying reproductive biology in Daphnia sinensis.</title>
        <authorList>
            <person name="Jia J."/>
        </authorList>
    </citation>
    <scope>NUCLEOTIDE SEQUENCE [LARGE SCALE GENOMIC DNA]</scope>
    <source>
        <strain evidence="6 7">WSL</strain>
    </source>
</reference>
<keyword evidence="1" id="KW-0346">Stress response</keyword>
<dbReference type="GO" id="GO:0051082">
    <property type="term" value="F:unfolded protein binding"/>
    <property type="evidence" value="ECO:0007669"/>
    <property type="project" value="TreeGrafter"/>
</dbReference>
<dbReference type="Proteomes" id="UP000820818">
    <property type="component" value="Linkage Group LG5"/>
</dbReference>
<evidence type="ECO:0000313" key="7">
    <source>
        <dbReference type="Proteomes" id="UP000820818"/>
    </source>
</evidence>
<dbReference type="SUPFAM" id="SSF49764">
    <property type="entry name" value="HSP20-like chaperones"/>
    <property type="match status" value="1"/>
</dbReference>
<proteinExistence type="inferred from homology"/>
<evidence type="ECO:0000256" key="1">
    <source>
        <dbReference type="ARBA" id="ARBA00023016"/>
    </source>
</evidence>
<sequence length="194" mass="22020">MALWAYDPLMDYSCMGLPCPRHRWRFLEAEPLTLLPESSLVHSLLSHGIFPRALPANIPREVVSDKDKYQVTINLGDFKSDEINVKLVDRELEICAKHEEKQDESGHVSRCIKRRYSLPQNVDFDHVNATMSDDGTLVVCAQKKPLEGVKQRSIEVKQVPSSQSQPSSRVSQKIEEEKGRGMINIPVSHEISQD</sequence>
<evidence type="ECO:0000256" key="4">
    <source>
        <dbReference type="SAM" id="MobiDB-lite"/>
    </source>
</evidence>
<dbReference type="InterPro" id="IPR001436">
    <property type="entry name" value="Alpha-crystallin/sHSP_animal"/>
</dbReference>
<dbReference type="GO" id="GO:0005737">
    <property type="term" value="C:cytoplasm"/>
    <property type="evidence" value="ECO:0007669"/>
    <property type="project" value="TreeGrafter"/>
</dbReference>
<evidence type="ECO:0000256" key="2">
    <source>
        <dbReference type="PROSITE-ProRule" id="PRU00285"/>
    </source>
</evidence>
<dbReference type="GO" id="GO:0005634">
    <property type="term" value="C:nucleus"/>
    <property type="evidence" value="ECO:0007669"/>
    <property type="project" value="TreeGrafter"/>
</dbReference>
<accession>A0AAD5KQA2</accession>
<comment type="similarity">
    <text evidence="2 3">Belongs to the small heat shock protein (HSP20) family.</text>
</comment>
<dbReference type="InterPro" id="IPR008978">
    <property type="entry name" value="HSP20-like_chaperone"/>
</dbReference>
<evidence type="ECO:0000313" key="6">
    <source>
        <dbReference type="EMBL" id="KAI9557982.1"/>
    </source>
</evidence>
<dbReference type="Pfam" id="PF00011">
    <property type="entry name" value="HSP20"/>
    <property type="match status" value="1"/>
</dbReference>
<feature type="compositionally biased region" description="Low complexity" evidence="4">
    <location>
        <begin position="158"/>
        <end position="171"/>
    </location>
</feature>
<dbReference type="CDD" id="cd06526">
    <property type="entry name" value="metazoan_ACD"/>
    <property type="match status" value="1"/>
</dbReference>
<dbReference type="GO" id="GO:0009408">
    <property type="term" value="P:response to heat"/>
    <property type="evidence" value="ECO:0007669"/>
    <property type="project" value="TreeGrafter"/>
</dbReference>
<gene>
    <name evidence="6" type="ORF">GHT06_014735</name>
</gene>
<dbReference type="PROSITE" id="PS01031">
    <property type="entry name" value="SHSP"/>
    <property type="match status" value="1"/>
</dbReference>
<dbReference type="AlphaFoldDB" id="A0AAD5KQA2"/>
<keyword evidence="7" id="KW-1185">Reference proteome</keyword>
<dbReference type="Gene3D" id="2.60.40.790">
    <property type="match status" value="1"/>
</dbReference>
<evidence type="ECO:0000256" key="3">
    <source>
        <dbReference type="RuleBase" id="RU003616"/>
    </source>
</evidence>
<evidence type="ECO:0000259" key="5">
    <source>
        <dbReference type="PROSITE" id="PS01031"/>
    </source>
</evidence>
<comment type="caution">
    <text evidence="6">The sequence shown here is derived from an EMBL/GenBank/DDBJ whole genome shotgun (WGS) entry which is preliminary data.</text>
</comment>
<organism evidence="6 7">
    <name type="scientific">Daphnia sinensis</name>
    <dbReference type="NCBI Taxonomy" id="1820382"/>
    <lineage>
        <taxon>Eukaryota</taxon>
        <taxon>Metazoa</taxon>
        <taxon>Ecdysozoa</taxon>
        <taxon>Arthropoda</taxon>
        <taxon>Crustacea</taxon>
        <taxon>Branchiopoda</taxon>
        <taxon>Diplostraca</taxon>
        <taxon>Cladocera</taxon>
        <taxon>Anomopoda</taxon>
        <taxon>Daphniidae</taxon>
        <taxon>Daphnia</taxon>
        <taxon>Daphnia similis group</taxon>
    </lineage>
</organism>
<feature type="domain" description="SHSP" evidence="5">
    <location>
        <begin position="51"/>
        <end position="159"/>
    </location>
</feature>
<dbReference type="PRINTS" id="PR00299">
    <property type="entry name" value="ACRYSTALLIN"/>
</dbReference>
<dbReference type="EMBL" id="WJBH02000005">
    <property type="protein sequence ID" value="KAI9557982.1"/>
    <property type="molecule type" value="Genomic_DNA"/>
</dbReference>
<dbReference type="PANTHER" id="PTHR45640">
    <property type="entry name" value="HEAT SHOCK PROTEIN HSP-12.2-RELATED"/>
    <property type="match status" value="1"/>
</dbReference>
<feature type="region of interest" description="Disordered" evidence="4">
    <location>
        <begin position="151"/>
        <end position="194"/>
    </location>
</feature>
<dbReference type="GO" id="GO:0042026">
    <property type="term" value="P:protein refolding"/>
    <property type="evidence" value="ECO:0007669"/>
    <property type="project" value="TreeGrafter"/>
</dbReference>
<dbReference type="InterPro" id="IPR002068">
    <property type="entry name" value="A-crystallin/Hsp20_dom"/>
</dbReference>
<name>A0AAD5KQA2_9CRUS</name>